<organism evidence="3 4">
    <name type="scientific">Romanomermis culicivorax</name>
    <name type="common">Nematode worm</name>
    <dbReference type="NCBI Taxonomy" id="13658"/>
    <lineage>
        <taxon>Eukaryota</taxon>
        <taxon>Metazoa</taxon>
        <taxon>Ecdysozoa</taxon>
        <taxon>Nematoda</taxon>
        <taxon>Enoplea</taxon>
        <taxon>Dorylaimia</taxon>
        <taxon>Mermithida</taxon>
        <taxon>Mermithoidea</taxon>
        <taxon>Mermithidae</taxon>
        <taxon>Romanomermis</taxon>
    </lineage>
</organism>
<proteinExistence type="predicted"/>
<feature type="compositionally biased region" description="Low complexity" evidence="1">
    <location>
        <begin position="22"/>
        <end position="39"/>
    </location>
</feature>
<feature type="region of interest" description="Disordered" evidence="1">
    <location>
        <begin position="1"/>
        <end position="42"/>
    </location>
</feature>
<feature type="transmembrane region" description="Helical" evidence="2">
    <location>
        <begin position="95"/>
        <end position="118"/>
    </location>
</feature>
<sequence>MPSTATGNAKRGRSGSNGAGGRTRTTTTTTSSHSRSSGTAADHQSTPVTFEYAAEKVRYLKWTAFGLSIALTSLALALTITGTAATLYTCQESHFASYTPLIAIVLLAKNANICYQLVDLLDEDENEIPYDNFRSGRVALVLLSFVAVFASVVTLTTLLTSFHTTGEPVYLYKKRKVTSYVVGDPGNVPLSFLNLDKNAKLVLPNDEESKIYNEKREKFGAHILKFSTSTMASTTTANDSGQDNTEATKIIKNLY</sequence>
<protein>
    <submittedName>
        <fullName evidence="4">Uncharacterized protein</fullName>
    </submittedName>
</protein>
<reference evidence="4" key="1">
    <citation type="submission" date="2022-11" db="UniProtKB">
        <authorList>
            <consortium name="WormBaseParasite"/>
        </authorList>
    </citation>
    <scope>IDENTIFICATION</scope>
</reference>
<dbReference type="WBParaSite" id="nRc.2.0.1.t09800-RA">
    <property type="protein sequence ID" value="nRc.2.0.1.t09800-RA"/>
    <property type="gene ID" value="nRc.2.0.1.g09800"/>
</dbReference>
<dbReference type="AlphaFoldDB" id="A0A915I918"/>
<keyword evidence="2" id="KW-0472">Membrane</keyword>
<accession>A0A915I918</accession>
<name>A0A915I918_ROMCU</name>
<dbReference type="Proteomes" id="UP000887565">
    <property type="component" value="Unplaced"/>
</dbReference>
<evidence type="ECO:0000313" key="4">
    <source>
        <dbReference type="WBParaSite" id="nRc.2.0.1.t09800-RA"/>
    </source>
</evidence>
<evidence type="ECO:0000256" key="2">
    <source>
        <dbReference type="SAM" id="Phobius"/>
    </source>
</evidence>
<feature type="transmembrane region" description="Helical" evidence="2">
    <location>
        <begin position="138"/>
        <end position="159"/>
    </location>
</feature>
<feature type="transmembrane region" description="Helical" evidence="2">
    <location>
        <begin position="65"/>
        <end position="88"/>
    </location>
</feature>
<keyword evidence="3" id="KW-1185">Reference proteome</keyword>
<evidence type="ECO:0000256" key="1">
    <source>
        <dbReference type="SAM" id="MobiDB-lite"/>
    </source>
</evidence>
<keyword evidence="2" id="KW-0812">Transmembrane</keyword>
<evidence type="ECO:0000313" key="3">
    <source>
        <dbReference type="Proteomes" id="UP000887565"/>
    </source>
</evidence>
<keyword evidence="2" id="KW-1133">Transmembrane helix</keyword>